<dbReference type="Pfam" id="PF13242">
    <property type="entry name" value="Hydrolase_like"/>
    <property type="match status" value="1"/>
</dbReference>
<feature type="binding site" evidence="10">
    <location>
        <position position="124"/>
    </location>
    <ligand>
        <name>Zn(2+)</name>
        <dbReference type="ChEBI" id="CHEBI:29105"/>
    </ligand>
</feature>
<accession>A0A1J5DP74</accession>
<reference evidence="11 12" key="1">
    <citation type="journal article" date="2016" name="Environ. Microbiol.">
        <title>Genomic resolution of a cold subsurface aquifer community provides metabolic insights for novel microbes adapted to high CO concentrations.</title>
        <authorList>
            <person name="Probst A.J."/>
            <person name="Castelle C.J."/>
            <person name="Singh A."/>
            <person name="Brown C.T."/>
            <person name="Anantharaman K."/>
            <person name="Sharon I."/>
            <person name="Hug L.A."/>
            <person name="Burstein D."/>
            <person name="Emerson J.B."/>
            <person name="Thomas B.C."/>
            <person name="Banfield J.F."/>
        </authorList>
    </citation>
    <scope>NUCLEOTIDE SEQUENCE [LARGE SCALE GENOMIC DNA]</scope>
    <source>
        <strain evidence="11">CG2_30_40_21</strain>
    </source>
</reference>
<dbReference type="GO" id="GO:0005737">
    <property type="term" value="C:cytoplasm"/>
    <property type="evidence" value="ECO:0007669"/>
    <property type="project" value="UniProtKB-SubCell"/>
</dbReference>
<evidence type="ECO:0000256" key="4">
    <source>
        <dbReference type="ARBA" id="ARBA00022801"/>
    </source>
</evidence>
<dbReference type="PANTHER" id="PTHR42891:SF1">
    <property type="entry name" value="D-GLYCERO-BETA-D-MANNO-HEPTOSE-1,7-BISPHOSPHATE 7-PHOSPHATASE"/>
    <property type="match status" value="1"/>
</dbReference>
<evidence type="ECO:0000313" key="12">
    <source>
        <dbReference type="Proteomes" id="UP000183085"/>
    </source>
</evidence>
<dbReference type="InterPro" id="IPR036412">
    <property type="entry name" value="HAD-like_sf"/>
</dbReference>
<gene>
    <name evidence="11" type="ORF">AUJ95_07345</name>
</gene>
<proteinExistence type="inferred from homology"/>
<comment type="caution">
    <text evidence="11">The sequence shown here is derived from an EMBL/GenBank/DDBJ whole genome shotgun (WGS) entry which is preliminary data.</text>
</comment>
<dbReference type="InterPro" id="IPR006549">
    <property type="entry name" value="HAD-SF_hydro_IIIA"/>
</dbReference>
<comment type="similarity">
    <text evidence="7">Belongs to the gmhB family.</text>
</comment>
<sequence length="182" mass="20441">MRHEIKTNTMDSSAIIAKARQTQPQRVVFLDRDGVINKKLEGDYVKSYNEFEFLPGVIDAIRNIKQKGLMVIIITNQSGIGRGIMSEDDLAMVHEQMLADLKKEGVHIDAIYYCPHSPEIGCECRKPEDGLFKQALMDFNIDLKNSWMIGDELKDIAAGKKAGCKTYLLAQGELLLDVVVHC</sequence>
<dbReference type="Gene3D" id="3.40.50.1000">
    <property type="entry name" value="HAD superfamily/HAD-like"/>
    <property type="match status" value="1"/>
</dbReference>
<dbReference type="SUPFAM" id="SSF56784">
    <property type="entry name" value="HAD-like"/>
    <property type="match status" value="1"/>
</dbReference>
<comment type="subcellular location">
    <subcellularLocation>
        <location evidence="1 7">Cytoplasm</location>
    </subcellularLocation>
</comment>
<feature type="active site" description="Nucleophile" evidence="8">
    <location>
        <position position="31"/>
    </location>
</feature>
<keyword evidence="2 7" id="KW-0963">Cytoplasm</keyword>
<dbReference type="NCBIfam" id="TIGR01656">
    <property type="entry name" value="Histidinol-ppas"/>
    <property type="match status" value="1"/>
</dbReference>
<evidence type="ECO:0000256" key="8">
    <source>
        <dbReference type="PIRSR" id="PIRSR004682-1"/>
    </source>
</evidence>
<feature type="site" description="Stabilizes the phosphoryl group" evidence="9">
    <location>
        <position position="75"/>
    </location>
</feature>
<comment type="cofactor">
    <cofactor evidence="10">
        <name>Zn(2+)</name>
        <dbReference type="ChEBI" id="CHEBI:29105"/>
    </cofactor>
</comment>
<name>A0A1J5DP74_9BACT</name>
<dbReference type="GO" id="GO:0016791">
    <property type="term" value="F:phosphatase activity"/>
    <property type="evidence" value="ECO:0007669"/>
    <property type="project" value="InterPro"/>
</dbReference>
<dbReference type="PANTHER" id="PTHR42891">
    <property type="entry name" value="D-GLYCERO-BETA-D-MANNO-HEPTOSE-1,7-BISPHOSPHATE 7-PHOSPHATASE"/>
    <property type="match status" value="1"/>
</dbReference>
<dbReference type="InterPro" id="IPR023214">
    <property type="entry name" value="HAD_sf"/>
</dbReference>
<keyword evidence="5 7" id="KW-0119">Carbohydrate metabolism</keyword>
<evidence type="ECO:0000256" key="5">
    <source>
        <dbReference type="ARBA" id="ARBA00023277"/>
    </source>
</evidence>
<keyword evidence="10" id="KW-0460">Magnesium</keyword>
<evidence type="ECO:0000256" key="6">
    <source>
        <dbReference type="ARBA" id="ARBA00031828"/>
    </source>
</evidence>
<dbReference type="AlphaFoldDB" id="A0A1J5DP74"/>
<organism evidence="11 12">
    <name type="scientific">Candidatus Desantisbacteria bacterium CG2_30_40_21</name>
    <dbReference type="NCBI Taxonomy" id="1817895"/>
    <lineage>
        <taxon>Bacteria</taxon>
        <taxon>Candidatus Desantisiibacteriota</taxon>
    </lineage>
</organism>
<dbReference type="NCBIfam" id="TIGR01662">
    <property type="entry name" value="HAD-SF-IIIA"/>
    <property type="match status" value="1"/>
</dbReference>
<dbReference type="PIRSF" id="PIRSF004682">
    <property type="entry name" value="GmhB"/>
    <property type="match status" value="1"/>
</dbReference>
<dbReference type="Proteomes" id="UP000183085">
    <property type="component" value="Unassembled WGS sequence"/>
</dbReference>
<evidence type="ECO:0000256" key="9">
    <source>
        <dbReference type="PIRSR" id="PIRSR004682-3"/>
    </source>
</evidence>
<evidence type="ECO:0000256" key="2">
    <source>
        <dbReference type="ARBA" id="ARBA00022490"/>
    </source>
</evidence>
<feature type="binding site" evidence="10">
    <location>
        <position position="114"/>
    </location>
    <ligand>
        <name>Zn(2+)</name>
        <dbReference type="ChEBI" id="CHEBI:29105"/>
    </ligand>
</feature>
<keyword evidence="10" id="KW-0862">Zinc</keyword>
<dbReference type="GO" id="GO:0046872">
    <property type="term" value="F:metal ion binding"/>
    <property type="evidence" value="ECO:0007669"/>
    <property type="project" value="UniProtKB-KW"/>
</dbReference>
<evidence type="ECO:0000256" key="7">
    <source>
        <dbReference type="PIRNR" id="PIRNR004682"/>
    </source>
</evidence>
<feature type="binding site" evidence="10">
    <location>
        <position position="122"/>
    </location>
    <ligand>
        <name>Zn(2+)</name>
        <dbReference type="ChEBI" id="CHEBI:29105"/>
    </ligand>
</feature>
<keyword evidence="3 10" id="KW-0479">Metal-binding</keyword>
<comment type="cofactor">
    <cofactor evidence="10">
        <name>Mg(2+)</name>
        <dbReference type="ChEBI" id="CHEBI:18420"/>
    </cofactor>
</comment>
<evidence type="ECO:0000256" key="10">
    <source>
        <dbReference type="PIRSR" id="PIRSR004682-4"/>
    </source>
</evidence>
<feature type="binding site" evidence="10">
    <location>
        <position position="151"/>
    </location>
    <ligand>
        <name>Mg(2+)</name>
        <dbReference type="ChEBI" id="CHEBI:18420"/>
    </ligand>
</feature>
<feature type="site" description="Stabilizes the phosphoryl group" evidence="9">
    <location>
        <position position="126"/>
    </location>
</feature>
<dbReference type="InterPro" id="IPR006543">
    <property type="entry name" value="Histidinol-phos"/>
</dbReference>
<feature type="binding site" evidence="10">
    <location>
        <position position="33"/>
    </location>
    <ligand>
        <name>Mg(2+)</name>
        <dbReference type="ChEBI" id="CHEBI:18420"/>
    </ligand>
</feature>
<evidence type="ECO:0000256" key="3">
    <source>
        <dbReference type="ARBA" id="ARBA00022723"/>
    </source>
</evidence>
<feature type="site" description="Contributes to substrate recognition" evidence="9">
    <location>
        <position position="125"/>
    </location>
</feature>
<evidence type="ECO:0000256" key="1">
    <source>
        <dbReference type="ARBA" id="ARBA00004496"/>
    </source>
</evidence>
<dbReference type="CDD" id="cd07503">
    <property type="entry name" value="HAD_HisB-N"/>
    <property type="match status" value="1"/>
</dbReference>
<dbReference type="GO" id="GO:0005975">
    <property type="term" value="P:carbohydrate metabolic process"/>
    <property type="evidence" value="ECO:0007669"/>
    <property type="project" value="InterPro"/>
</dbReference>
<evidence type="ECO:0000313" key="11">
    <source>
        <dbReference type="EMBL" id="OIP37993.1"/>
    </source>
</evidence>
<dbReference type="EC" id="3.1.3.-" evidence="7"/>
<keyword evidence="4 7" id="KW-0378">Hydrolase</keyword>
<protein>
    <recommendedName>
        <fullName evidence="6 7">D,D-heptose 1,7-bisphosphate phosphatase</fullName>
        <ecNumber evidence="7">3.1.3.-</ecNumber>
    </recommendedName>
</protein>
<dbReference type="EMBL" id="MNYI01000191">
    <property type="protein sequence ID" value="OIP37993.1"/>
    <property type="molecule type" value="Genomic_DNA"/>
</dbReference>
<dbReference type="NCBIfam" id="NF006506">
    <property type="entry name" value="PRK08942.1"/>
    <property type="match status" value="1"/>
</dbReference>
<dbReference type="STRING" id="1817895.AUJ95_07345"/>
<feature type="active site" description="Proton donor" evidence="8">
    <location>
        <position position="33"/>
    </location>
</feature>
<dbReference type="InterPro" id="IPR004446">
    <property type="entry name" value="Heptose_bisP_phosphatase"/>
</dbReference>
<feature type="binding site" evidence="10">
    <location>
        <position position="31"/>
    </location>
    <ligand>
        <name>Mg(2+)</name>
        <dbReference type="ChEBI" id="CHEBI:18420"/>
    </ligand>
</feature>
<feature type="binding site" evidence="10">
    <location>
        <position position="116"/>
    </location>
    <ligand>
        <name>Zn(2+)</name>
        <dbReference type="ChEBI" id="CHEBI:29105"/>
    </ligand>
</feature>